<evidence type="ECO:0000259" key="1">
    <source>
        <dbReference type="PROSITE" id="PS51704"/>
    </source>
</evidence>
<evidence type="ECO:0000313" key="3">
    <source>
        <dbReference type="Proteomes" id="UP000727490"/>
    </source>
</evidence>
<dbReference type="InterPro" id="IPR030395">
    <property type="entry name" value="GP_PDE_dom"/>
</dbReference>
<dbReference type="GO" id="GO:0008889">
    <property type="term" value="F:glycerophosphodiester phosphodiesterase activity"/>
    <property type="evidence" value="ECO:0007669"/>
    <property type="project" value="TreeGrafter"/>
</dbReference>
<dbReference type="PANTHER" id="PTHR46320">
    <property type="entry name" value="GLYCEROPHOSPHODIESTER PHOSPHODIESTERASE 1"/>
    <property type="match status" value="1"/>
</dbReference>
<protein>
    <submittedName>
        <fullName evidence="2">Glycerophosphodiester phosphodiesterase</fullName>
    </submittedName>
</protein>
<dbReference type="RefSeq" id="WP_219291208.1">
    <property type="nucleotide sequence ID" value="NZ_RPHB01000006.1"/>
</dbReference>
<reference evidence="2 3" key="1">
    <citation type="journal article" date="2020" name="Syst. Appl. Microbiol.">
        <title>Arthrospiribacter ruber gen. nov., sp. nov., a novel bacterium isolated from Arthrospira cultures.</title>
        <authorList>
            <person name="Waleron M."/>
            <person name="Misztak A."/>
            <person name="Waleron M.M."/>
            <person name="Furmaniak M."/>
            <person name="Mrozik A."/>
            <person name="Waleron K."/>
        </authorList>
    </citation>
    <scope>NUCLEOTIDE SEQUENCE [LARGE SCALE GENOMIC DNA]</scope>
    <source>
        <strain evidence="2 3">DPMB0001</strain>
    </source>
</reference>
<gene>
    <name evidence="2" type="ORF">EGN73_14415</name>
</gene>
<dbReference type="PROSITE" id="PS51704">
    <property type="entry name" value="GP_PDE"/>
    <property type="match status" value="1"/>
</dbReference>
<dbReference type="GO" id="GO:0006580">
    <property type="term" value="P:ethanolamine metabolic process"/>
    <property type="evidence" value="ECO:0007669"/>
    <property type="project" value="TreeGrafter"/>
</dbReference>
<feature type="domain" description="GP-PDE" evidence="1">
    <location>
        <begin position="31"/>
        <end position="267"/>
    </location>
</feature>
<name>A0A951J096_9BACT</name>
<dbReference type="CDD" id="cd08566">
    <property type="entry name" value="GDPD_AtGDE_like"/>
    <property type="match status" value="1"/>
</dbReference>
<dbReference type="GO" id="GO:0006644">
    <property type="term" value="P:phospholipid metabolic process"/>
    <property type="evidence" value="ECO:0007669"/>
    <property type="project" value="TreeGrafter"/>
</dbReference>
<dbReference type="GO" id="GO:0005886">
    <property type="term" value="C:plasma membrane"/>
    <property type="evidence" value="ECO:0007669"/>
    <property type="project" value="TreeGrafter"/>
</dbReference>
<proteinExistence type="predicted"/>
<dbReference type="GO" id="GO:0070291">
    <property type="term" value="P:N-acylethanolamine metabolic process"/>
    <property type="evidence" value="ECO:0007669"/>
    <property type="project" value="TreeGrafter"/>
</dbReference>
<dbReference type="AlphaFoldDB" id="A0A951J096"/>
<evidence type="ECO:0000313" key="2">
    <source>
        <dbReference type="EMBL" id="MBW3468992.1"/>
    </source>
</evidence>
<dbReference type="Proteomes" id="UP000727490">
    <property type="component" value="Unassembled WGS sequence"/>
</dbReference>
<organism evidence="2 3">
    <name type="scientific">Arthrospiribacter ruber</name>
    <dbReference type="NCBI Taxonomy" id="2487934"/>
    <lineage>
        <taxon>Bacteria</taxon>
        <taxon>Pseudomonadati</taxon>
        <taxon>Bacteroidota</taxon>
        <taxon>Cytophagia</taxon>
        <taxon>Cytophagales</taxon>
        <taxon>Cyclobacteriaceae</taxon>
        <taxon>Arthrospiribacter</taxon>
    </lineage>
</organism>
<comment type="caution">
    <text evidence="2">The sequence shown here is derived from an EMBL/GenBank/DDBJ whole genome shotgun (WGS) entry which is preliminary data.</text>
</comment>
<dbReference type="Pfam" id="PF03009">
    <property type="entry name" value="GDPD"/>
    <property type="match status" value="1"/>
</dbReference>
<keyword evidence="3" id="KW-1185">Reference proteome</keyword>
<accession>A0A951J096</accession>
<sequence length="269" mass="30511">MSRLLLVLIFLSLFGHIKAQSLRKLLDESETLVFSHRAALSPDIPENSLYSMQKSLSAGITMHEIDLAESKDGELFLLHDQTLDRTTEESGALKEKTSAQLKEVKLLGLSENIPTFESALQFAKEHGIYLMLDVKEAPLQKVIDLVEKYEMLDHILVLTFQEDRAQEALNLKKPFLLSVLIREEDDLDFYLCKTDKPYLLAAYLNKGATVDLYAKTKDLGLPIITDVMGEIDDSARDTNPQVYLDFIEPRKPDILVTDYPLILRSVLQN</sequence>
<dbReference type="EMBL" id="RPHB01000006">
    <property type="protein sequence ID" value="MBW3468992.1"/>
    <property type="molecule type" value="Genomic_DNA"/>
</dbReference>
<dbReference type="PANTHER" id="PTHR46320:SF1">
    <property type="entry name" value="GLYCEROPHOSPHODIESTER PHOSPHODIESTERASE 1"/>
    <property type="match status" value="1"/>
</dbReference>